<feature type="domain" description="Phage-Barnase-EndoU-ColicinE5/D-RelE like nuclease 2" evidence="2">
    <location>
        <begin position="69"/>
        <end position="162"/>
    </location>
</feature>
<evidence type="ECO:0000313" key="4">
    <source>
        <dbReference type="Proteomes" id="UP001462502"/>
    </source>
</evidence>
<sequence length="179" mass="19578">MGKSEAKGQPRWIDKGLPDVRDVPDSQRAEPPDILEQGATSEDALHILCAALGMPEDADRVSLASPIGPVAAMRDKLPHIVEKRKDGRERYANFAASTVIAPYEVWRVAYDDGSFRLAFIGLFAGKQQLLVVVDVEDGQVLWNMMNCDAKALNKHRHGTLIYSVRGDVAADVQEAPEAA</sequence>
<dbReference type="InterPro" id="IPR041110">
    <property type="entry name" value="PBECR2"/>
</dbReference>
<proteinExistence type="predicted"/>
<feature type="compositionally biased region" description="Basic and acidic residues" evidence="1">
    <location>
        <begin position="1"/>
        <end position="31"/>
    </location>
</feature>
<comment type="caution">
    <text evidence="3">The sequence shown here is derived from an EMBL/GenBank/DDBJ whole genome shotgun (WGS) entry which is preliminary data.</text>
</comment>
<feature type="region of interest" description="Disordered" evidence="1">
    <location>
        <begin position="1"/>
        <end position="32"/>
    </location>
</feature>
<keyword evidence="4" id="KW-1185">Reference proteome</keyword>
<dbReference type="EMBL" id="JBDXMI010000007">
    <property type="protein sequence ID" value="MEO9387081.1"/>
    <property type="molecule type" value="Genomic_DNA"/>
</dbReference>
<reference evidence="3 4" key="1">
    <citation type="submission" date="2024-05" db="EMBL/GenBank/DDBJ databases">
        <authorList>
            <person name="De Oliveira J.P."/>
            <person name="Noriler S.A."/>
            <person name="De Oliveira A.G."/>
            <person name="Sipoli D.S."/>
        </authorList>
    </citation>
    <scope>NUCLEOTIDE SEQUENCE [LARGE SCALE GENOMIC DNA]</scope>
    <source>
        <strain evidence="3 4">LABIM192</strain>
    </source>
</reference>
<evidence type="ECO:0000259" key="2">
    <source>
        <dbReference type="Pfam" id="PF18810"/>
    </source>
</evidence>
<organism evidence="3 4">
    <name type="scientific">Chromobacterium phragmitis</name>
    <dbReference type="NCBI Taxonomy" id="2202141"/>
    <lineage>
        <taxon>Bacteria</taxon>
        <taxon>Pseudomonadati</taxon>
        <taxon>Pseudomonadota</taxon>
        <taxon>Betaproteobacteria</taxon>
        <taxon>Neisseriales</taxon>
        <taxon>Chromobacteriaceae</taxon>
        <taxon>Chromobacterium</taxon>
    </lineage>
</organism>
<evidence type="ECO:0000313" key="3">
    <source>
        <dbReference type="EMBL" id="MEO9387081.1"/>
    </source>
</evidence>
<dbReference type="RefSeq" id="WP_347938052.1">
    <property type="nucleotide sequence ID" value="NZ_JBDXMI010000007.1"/>
</dbReference>
<accession>A0ABV0J0L4</accession>
<gene>
    <name evidence="3" type="ORF">ABI908_23590</name>
</gene>
<evidence type="ECO:0000256" key="1">
    <source>
        <dbReference type="SAM" id="MobiDB-lite"/>
    </source>
</evidence>
<dbReference type="Pfam" id="PF18810">
    <property type="entry name" value="PBECR2"/>
    <property type="match status" value="1"/>
</dbReference>
<name>A0ABV0J0L4_9NEIS</name>
<dbReference type="Proteomes" id="UP001462502">
    <property type="component" value="Unassembled WGS sequence"/>
</dbReference>
<protein>
    <submittedName>
        <fullName evidence="3">PBECR2 nuclease fold domain-containing protein</fullName>
    </submittedName>
</protein>